<dbReference type="InterPro" id="IPR038988">
    <property type="entry name" value="Sas4"/>
</dbReference>
<feature type="compositionally biased region" description="Polar residues" evidence="2">
    <location>
        <begin position="148"/>
        <end position="161"/>
    </location>
</feature>
<protein>
    <recommendedName>
        <fullName evidence="3">Something about silencing protein 4 domain-containing protein</fullName>
    </recommendedName>
</protein>
<feature type="compositionally biased region" description="Polar residues" evidence="2">
    <location>
        <begin position="416"/>
        <end position="425"/>
    </location>
</feature>
<feature type="compositionally biased region" description="Low complexity" evidence="2">
    <location>
        <begin position="1"/>
        <end position="15"/>
    </location>
</feature>
<dbReference type="PANTHER" id="PTHR38422:SF1">
    <property type="entry name" value="SOMETHING ABOUT SILENCING PROTEIN 4"/>
    <property type="match status" value="1"/>
</dbReference>
<dbReference type="EMBL" id="JAPDRL010000004">
    <property type="protein sequence ID" value="KAJ9668994.1"/>
    <property type="molecule type" value="Genomic_DNA"/>
</dbReference>
<feature type="compositionally biased region" description="Low complexity" evidence="2">
    <location>
        <begin position="217"/>
        <end position="226"/>
    </location>
</feature>
<evidence type="ECO:0000256" key="1">
    <source>
        <dbReference type="SAM" id="Coils"/>
    </source>
</evidence>
<sequence>MSTSSRSLVRSSSGRFARHGKRPAIATGDDTQETSTERLAKRVRTSYEPTHSTLHAYLTTKENHQPPSPKPGLPGQNVTAIRARGTSGGSSSAGENNRTKPPTKITVTQPHGELLQTTNGVRTLLKTRGDDASPPETPNTGKLCVNGQRGSDATTKGQTPSTDKRTLRSQDGGSRIKSDLAIYFPNYEDVITGAPQEPEYLSIDTPIYVVDEPSKSPKPQASASIPPKTPLSPERLRPSLRAPPTPLKPSASPNPTSFQKVDFSSINKHTSPVTSDTDPLSDAHYFKAHRRAERKEKQLRNIEKERAMHEKVQLERLLDGLLGHDWLRVMGVTGVTDGERKDWEPKRAYFIDEVRALVDKFRQWKEEEKRVRMEKDRAREETEDRGTEGAEEDAASNGPPSSDVDAWAARQLHQDAASQQKPTTRPQRHSIQLHHPLPSESEKPFASFYSKPYLRDAALGKHRHGRSTMAFGQPVPEVAPRQFRLPEEYLAPDALRAHARKRRRLRRESGRD</sequence>
<evidence type="ECO:0000256" key="2">
    <source>
        <dbReference type="SAM" id="MobiDB-lite"/>
    </source>
</evidence>
<dbReference type="InterPro" id="IPR029184">
    <property type="entry name" value="Sas4_dom"/>
</dbReference>
<organism evidence="4 5">
    <name type="scientific">Coniosporium apollinis</name>
    <dbReference type="NCBI Taxonomy" id="61459"/>
    <lineage>
        <taxon>Eukaryota</taxon>
        <taxon>Fungi</taxon>
        <taxon>Dikarya</taxon>
        <taxon>Ascomycota</taxon>
        <taxon>Pezizomycotina</taxon>
        <taxon>Dothideomycetes</taxon>
        <taxon>Dothideomycetes incertae sedis</taxon>
        <taxon>Coniosporium</taxon>
    </lineage>
</organism>
<keyword evidence="5" id="KW-1185">Reference proteome</keyword>
<evidence type="ECO:0000259" key="3">
    <source>
        <dbReference type="Pfam" id="PF15460"/>
    </source>
</evidence>
<name>A0ABQ9P315_9PEZI</name>
<dbReference type="Proteomes" id="UP001172684">
    <property type="component" value="Unassembled WGS sequence"/>
</dbReference>
<reference evidence="4" key="1">
    <citation type="submission" date="2022-10" db="EMBL/GenBank/DDBJ databases">
        <title>Culturing micro-colonial fungi from biological soil crusts in the Mojave desert and describing Neophaeococcomyces mojavensis, and introducing the new genera and species Taxawa tesnikishii.</title>
        <authorList>
            <person name="Kurbessoian T."/>
            <person name="Stajich J.E."/>
        </authorList>
    </citation>
    <scope>NUCLEOTIDE SEQUENCE</scope>
    <source>
        <strain evidence="4">TK_1</strain>
    </source>
</reference>
<feature type="region of interest" description="Disordered" evidence="2">
    <location>
        <begin position="368"/>
        <end position="444"/>
    </location>
</feature>
<gene>
    <name evidence="4" type="ORF">H2201_000820</name>
</gene>
<feature type="compositionally biased region" description="Basic and acidic residues" evidence="2">
    <location>
        <begin position="368"/>
        <end position="388"/>
    </location>
</feature>
<comment type="caution">
    <text evidence="4">The sequence shown here is derived from an EMBL/GenBank/DDBJ whole genome shotgun (WGS) entry which is preliminary data.</text>
</comment>
<dbReference type="PANTHER" id="PTHR38422">
    <property type="entry name" value="SOMETHING ABOUT SILENCING PROTEIN 4"/>
    <property type="match status" value="1"/>
</dbReference>
<accession>A0ABQ9P315</accession>
<feature type="region of interest" description="Disordered" evidence="2">
    <location>
        <begin position="1"/>
        <end position="173"/>
    </location>
</feature>
<proteinExistence type="predicted"/>
<evidence type="ECO:0000313" key="5">
    <source>
        <dbReference type="Proteomes" id="UP001172684"/>
    </source>
</evidence>
<feature type="compositionally biased region" description="Polar residues" evidence="2">
    <location>
        <begin position="95"/>
        <end position="121"/>
    </location>
</feature>
<dbReference type="Pfam" id="PF15460">
    <property type="entry name" value="SAS4"/>
    <property type="match status" value="1"/>
</dbReference>
<feature type="coiled-coil region" evidence="1">
    <location>
        <begin position="285"/>
        <end position="315"/>
    </location>
</feature>
<keyword evidence="1" id="KW-0175">Coiled coil</keyword>
<feature type="compositionally biased region" description="Basic and acidic residues" evidence="2">
    <location>
        <begin position="162"/>
        <end position="173"/>
    </location>
</feature>
<feature type="domain" description="Something about silencing protein 4" evidence="3">
    <location>
        <begin position="278"/>
        <end position="372"/>
    </location>
</feature>
<evidence type="ECO:0000313" key="4">
    <source>
        <dbReference type="EMBL" id="KAJ9668994.1"/>
    </source>
</evidence>
<feature type="region of interest" description="Disordered" evidence="2">
    <location>
        <begin position="211"/>
        <end position="259"/>
    </location>
</feature>
<feature type="compositionally biased region" description="Low complexity" evidence="2">
    <location>
        <begin position="82"/>
        <end position="94"/>
    </location>
</feature>